<organism evidence="2 3">
    <name type="scientific">Seminavis robusta</name>
    <dbReference type="NCBI Taxonomy" id="568900"/>
    <lineage>
        <taxon>Eukaryota</taxon>
        <taxon>Sar</taxon>
        <taxon>Stramenopiles</taxon>
        <taxon>Ochrophyta</taxon>
        <taxon>Bacillariophyta</taxon>
        <taxon>Bacillariophyceae</taxon>
        <taxon>Bacillariophycidae</taxon>
        <taxon>Naviculales</taxon>
        <taxon>Naviculaceae</taxon>
        <taxon>Seminavis</taxon>
    </lineage>
</organism>
<protein>
    <submittedName>
        <fullName evidence="2">Uncharacterized protein</fullName>
    </submittedName>
</protein>
<keyword evidence="3" id="KW-1185">Reference proteome</keyword>
<dbReference type="EMBL" id="CAICTM010000484">
    <property type="protein sequence ID" value="CAB9511439.1"/>
    <property type="molecule type" value="Genomic_DNA"/>
</dbReference>
<evidence type="ECO:0000313" key="3">
    <source>
        <dbReference type="Proteomes" id="UP001153069"/>
    </source>
</evidence>
<feature type="coiled-coil region" evidence="1">
    <location>
        <begin position="115"/>
        <end position="185"/>
    </location>
</feature>
<evidence type="ECO:0000313" key="2">
    <source>
        <dbReference type="EMBL" id="CAB9511439.1"/>
    </source>
</evidence>
<proteinExistence type="predicted"/>
<reference evidence="2" key="1">
    <citation type="submission" date="2020-06" db="EMBL/GenBank/DDBJ databases">
        <authorList>
            <consortium name="Plant Systems Biology data submission"/>
        </authorList>
    </citation>
    <scope>NUCLEOTIDE SEQUENCE</scope>
    <source>
        <strain evidence="2">D6</strain>
    </source>
</reference>
<dbReference type="AlphaFoldDB" id="A0A9N8E2A6"/>
<accession>A0A9N8E2A6</accession>
<dbReference type="OrthoDB" id="204494at2759"/>
<sequence>MASMTLRRCVVAGRYASSSSTFGSKQQQPILIRCQSSSGRSSKPESLLDSAAHYYSQLRWRIATSLTESLSKDEQKVLLGRLNIENPQEQKGKSEEEIQQETKHSIQEAVAAARAEEAQKLTAALKQQQAKLTAEAEEATRKRVENELIIQQRRLNFETWQKDVEKDKEEKQQKLVAEKEEQQESFYQEPTAISDHPILGTAIVDLGYKRIHITSIQVLKTLPVWKKQRTYRHKRAKDMAEDKMKTLHLGMPGIIALYEDSKGALSIIDGQHRVAMMTLLEEKKEAAEDQSEFFDLDSILVEVFPEDNQQGTDSSSSETSSSAHAQEIFLEINKAEPVKLVDLPGIKLTEKDRKVINDGASRLEEAFPDMFSNSQRCRSPHLNIDNLRDALFASEIIKRHGLKSAKAMETWMLEQNQKMKQEYTSETSQKAKTVTPSALKKAIKYDFFLGLDSSWLYA</sequence>
<evidence type="ECO:0000256" key="1">
    <source>
        <dbReference type="SAM" id="Coils"/>
    </source>
</evidence>
<dbReference type="Proteomes" id="UP001153069">
    <property type="component" value="Unassembled WGS sequence"/>
</dbReference>
<name>A0A9N8E2A6_9STRA</name>
<gene>
    <name evidence="2" type="ORF">SEMRO_485_G152380.1</name>
</gene>
<keyword evidence="1" id="KW-0175">Coiled coil</keyword>
<comment type="caution">
    <text evidence="2">The sequence shown here is derived from an EMBL/GenBank/DDBJ whole genome shotgun (WGS) entry which is preliminary data.</text>
</comment>